<feature type="compositionally biased region" description="Pro residues" evidence="1">
    <location>
        <begin position="67"/>
        <end position="78"/>
    </location>
</feature>
<gene>
    <name evidence="3" type="ORF">ABB25_01930</name>
</gene>
<evidence type="ECO:0000313" key="4">
    <source>
        <dbReference type="Proteomes" id="UP000051254"/>
    </source>
</evidence>
<sequence>MPILSVTVLSSLLALASPPAAAPPPAAAANPGQVRIYRCVSSRGAVALQDHPCRQGQQQILERQRPQDPPPATRPPRLPDAVPAPAAAAPPPTAPTRVIVVNSQPLFECITPEGERYTADDGQGNPRWVPGPLVPVFIGSGGGHGRPQRPHRPPSAPDAPQRPLHAHPGGHGVATAVLAAGGQWVRDSCQQLTRQEACQALGEQRWELIGRYNSALSSEREQLVRQQRRVEERMARQPCGP</sequence>
<feature type="region of interest" description="Disordered" evidence="1">
    <location>
        <begin position="136"/>
        <end position="172"/>
    </location>
</feature>
<accession>A0A0R0BSF4</accession>
<dbReference type="OrthoDB" id="5974779at2"/>
<evidence type="ECO:0008006" key="5">
    <source>
        <dbReference type="Google" id="ProtNLM"/>
    </source>
</evidence>
<evidence type="ECO:0000256" key="1">
    <source>
        <dbReference type="SAM" id="MobiDB-lite"/>
    </source>
</evidence>
<dbReference type="AlphaFoldDB" id="A0A0R0BSF4"/>
<dbReference type="RefSeq" id="WP_083488062.1">
    <property type="nucleotide sequence ID" value="NZ_LDJH01000005.1"/>
</dbReference>
<dbReference type="STRING" id="266128.ABB25_01930"/>
<feature type="signal peptide" evidence="2">
    <location>
        <begin position="1"/>
        <end position="22"/>
    </location>
</feature>
<dbReference type="Proteomes" id="UP000051254">
    <property type="component" value="Unassembled WGS sequence"/>
</dbReference>
<organism evidence="3 4">
    <name type="scientific">Stenotrophomonas koreensis</name>
    <dbReference type="NCBI Taxonomy" id="266128"/>
    <lineage>
        <taxon>Bacteria</taxon>
        <taxon>Pseudomonadati</taxon>
        <taxon>Pseudomonadota</taxon>
        <taxon>Gammaproteobacteria</taxon>
        <taxon>Lysobacterales</taxon>
        <taxon>Lysobacteraceae</taxon>
        <taxon>Stenotrophomonas</taxon>
    </lineage>
</organism>
<keyword evidence="4" id="KW-1185">Reference proteome</keyword>
<keyword evidence="2" id="KW-0732">Signal</keyword>
<protein>
    <recommendedName>
        <fullName evidence="5">DUF4124 domain-containing protein</fullName>
    </recommendedName>
</protein>
<feature type="chain" id="PRO_5006392913" description="DUF4124 domain-containing protein" evidence="2">
    <location>
        <begin position="23"/>
        <end position="241"/>
    </location>
</feature>
<name>A0A0R0BSF4_9GAMM</name>
<dbReference type="PATRIC" id="fig|266128.3.peg.2034"/>
<reference evidence="3 4" key="1">
    <citation type="submission" date="2015-05" db="EMBL/GenBank/DDBJ databases">
        <title>Genome sequencing and analysis of members of genus Stenotrophomonas.</title>
        <authorList>
            <person name="Patil P.P."/>
            <person name="Midha S."/>
            <person name="Patil P.B."/>
        </authorList>
    </citation>
    <scope>NUCLEOTIDE SEQUENCE [LARGE SCALE GENOMIC DNA]</scope>
    <source>
        <strain evidence="3 4">DSM 17805</strain>
    </source>
</reference>
<evidence type="ECO:0000256" key="2">
    <source>
        <dbReference type="SAM" id="SignalP"/>
    </source>
</evidence>
<comment type="caution">
    <text evidence="3">The sequence shown here is derived from an EMBL/GenBank/DDBJ whole genome shotgun (WGS) entry which is preliminary data.</text>
</comment>
<dbReference type="EMBL" id="LDJH01000005">
    <property type="protein sequence ID" value="KRG60144.1"/>
    <property type="molecule type" value="Genomic_DNA"/>
</dbReference>
<feature type="region of interest" description="Disordered" evidence="1">
    <location>
        <begin position="52"/>
        <end position="94"/>
    </location>
</feature>
<evidence type="ECO:0000313" key="3">
    <source>
        <dbReference type="EMBL" id="KRG60144.1"/>
    </source>
</evidence>
<proteinExistence type="predicted"/>